<evidence type="ECO:0000256" key="3">
    <source>
        <dbReference type="ARBA" id="ARBA00022723"/>
    </source>
</evidence>
<evidence type="ECO:0000256" key="6">
    <source>
        <dbReference type="ARBA" id="ARBA00032535"/>
    </source>
</evidence>
<dbReference type="InterPro" id="IPR028979">
    <property type="entry name" value="Ser_kin/Pase_Hpr-like_N_sf"/>
</dbReference>
<dbReference type="SMART" id="SM01131">
    <property type="entry name" value="DHHA2"/>
    <property type="match status" value="1"/>
</dbReference>
<comment type="catalytic activity">
    <reaction evidence="7">
        <text>diphosphate + H2O = 2 phosphate + H(+)</text>
        <dbReference type="Rhea" id="RHEA:24576"/>
        <dbReference type="ChEBI" id="CHEBI:15377"/>
        <dbReference type="ChEBI" id="CHEBI:15378"/>
        <dbReference type="ChEBI" id="CHEBI:33019"/>
        <dbReference type="ChEBI" id="CHEBI:43474"/>
        <dbReference type="EC" id="3.6.1.1"/>
    </reaction>
</comment>
<accession>A0A9D1HV49</accession>
<dbReference type="PANTHER" id="PTHR12112">
    <property type="entry name" value="BNIP - RELATED"/>
    <property type="match status" value="1"/>
</dbReference>
<dbReference type="AlphaFoldDB" id="A0A9D1HV49"/>
<name>A0A9D1HV49_9BACT</name>
<dbReference type="Gene3D" id="3.10.310.20">
    <property type="entry name" value="DHHA2 domain"/>
    <property type="match status" value="1"/>
</dbReference>
<evidence type="ECO:0000313" key="10">
    <source>
        <dbReference type="Proteomes" id="UP000824087"/>
    </source>
</evidence>
<proteinExistence type="predicted"/>
<organism evidence="9 10">
    <name type="scientific">Candidatus Fimihabitans intestinipullorum</name>
    <dbReference type="NCBI Taxonomy" id="2840820"/>
    <lineage>
        <taxon>Bacteria</taxon>
        <taxon>Bacillati</taxon>
        <taxon>Mycoplasmatota</taxon>
        <taxon>Mycoplasmatota incertae sedis</taxon>
        <taxon>Candidatus Fimihabitans</taxon>
    </lineage>
</organism>
<sequence>MSKTYIFGHKKPDTDSVTSAIALSYLRNSLGEETEPRVLGDINNETKFVLDYFNIKMPKYLNDVKLQIKDVNYRRGCFINKNESIMKGFQQMTEYGISTIPVMDEENKFDGALAMKDIAREHIQGDFEHLYTSYDHILTTLNGNEILRFDDIIKGTISVASFRSTTFIQNINIENDTILIVGDRHSIIEYAIQNHAKLVIITGDRDIKEEHIELAKKNKVNIIRTPKSSFDTAKHIGLANYIHTIRYAQEFLCFDEERDLNDLIETSNKKKFSYYPIVDKDNKCLGLLKLADLYDKTPKKVILVDHNEFQQSVEGIEEADILEVVDHHKIGNIGTNMPINFRNMPVGSTNTILYLMYRENGVVIPKDIAGLMLSGIISDTLLLKSPTTTEIDRTALNELSRIAEVDPEKYGMEMFKAGSSLKGKTKEEILYTDFKNFEVNYQKIGVGQVYTMDIQEFLSEKDSYVQLINKVAVQNDYSIVALFVTDIIKNGSYVFFNDNSKETLATAFDFSDLDQGFYLDGVVSRKKQMIPNIMRVLDPK</sequence>
<dbReference type="GO" id="GO:0004427">
    <property type="term" value="F:inorganic diphosphate phosphatase activity"/>
    <property type="evidence" value="ECO:0007669"/>
    <property type="project" value="UniProtKB-EC"/>
</dbReference>
<keyword evidence="4 9" id="KW-0378">Hydrolase</keyword>
<evidence type="ECO:0000256" key="1">
    <source>
        <dbReference type="ARBA" id="ARBA00001936"/>
    </source>
</evidence>
<dbReference type="GO" id="GO:0046872">
    <property type="term" value="F:metal ion binding"/>
    <property type="evidence" value="ECO:0007669"/>
    <property type="project" value="UniProtKB-KW"/>
</dbReference>
<comment type="cofactor">
    <cofactor evidence="1">
        <name>Mn(2+)</name>
        <dbReference type="ChEBI" id="CHEBI:29035"/>
    </cofactor>
</comment>
<keyword evidence="3" id="KW-0479">Metal-binding</keyword>
<dbReference type="Pfam" id="PF00571">
    <property type="entry name" value="CBS"/>
    <property type="match status" value="2"/>
</dbReference>
<dbReference type="EC" id="3.6.1.1" evidence="2"/>
<reference evidence="9" key="2">
    <citation type="journal article" date="2021" name="PeerJ">
        <title>Extensive microbial diversity within the chicken gut microbiome revealed by metagenomics and culture.</title>
        <authorList>
            <person name="Gilroy R."/>
            <person name="Ravi A."/>
            <person name="Getino M."/>
            <person name="Pursley I."/>
            <person name="Horton D.L."/>
            <person name="Alikhan N.F."/>
            <person name="Baker D."/>
            <person name="Gharbi K."/>
            <person name="Hall N."/>
            <person name="Watson M."/>
            <person name="Adriaenssens E.M."/>
            <person name="Foster-Nyarko E."/>
            <person name="Jarju S."/>
            <person name="Secka A."/>
            <person name="Antonio M."/>
            <person name="Oren A."/>
            <person name="Chaudhuri R.R."/>
            <person name="La Ragione R."/>
            <person name="Hildebrand F."/>
            <person name="Pallen M.J."/>
        </authorList>
    </citation>
    <scope>NUCLEOTIDE SEQUENCE</scope>
    <source>
        <strain evidence="9">CHK197-8231</strain>
    </source>
</reference>
<dbReference type="Pfam" id="PF07085">
    <property type="entry name" value="DRTGG"/>
    <property type="match status" value="1"/>
</dbReference>
<dbReference type="SUPFAM" id="SSF54631">
    <property type="entry name" value="CBS-domain pair"/>
    <property type="match status" value="1"/>
</dbReference>
<keyword evidence="5" id="KW-0464">Manganese</keyword>
<dbReference type="InterPro" id="IPR001667">
    <property type="entry name" value="DDH_dom"/>
</dbReference>
<comment type="caution">
    <text evidence="9">The sequence shown here is derived from an EMBL/GenBank/DDBJ whole genome shotgun (WGS) entry which is preliminary data.</text>
</comment>
<dbReference type="Gene3D" id="3.90.1640.10">
    <property type="entry name" value="inorganic pyrophosphatase (n-terminal core)"/>
    <property type="match status" value="2"/>
</dbReference>
<dbReference type="NCBIfam" id="NF011443">
    <property type="entry name" value="PRK14869.1-5"/>
    <property type="match status" value="1"/>
</dbReference>
<dbReference type="Proteomes" id="UP000824087">
    <property type="component" value="Unassembled WGS sequence"/>
</dbReference>
<dbReference type="SUPFAM" id="SSF75138">
    <property type="entry name" value="HprK N-terminal domain-like"/>
    <property type="match status" value="1"/>
</dbReference>
<dbReference type="FunFam" id="3.90.1640.10:FF:000001">
    <property type="entry name" value="Probable manganese-dependent inorganic pyrophosphatase"/>
    <property type="match status" value="1"/>
</dbReference>
<dbReference type="InterPro" id="IPR038763">
    <property type="entry name" value="DHH_sf"/>
</dbReference>
<protein>
    <recommendedName>
        <fullName evidence="2">inorganic diphosphatase</fullName>
        <ecNumber evidence="2">3.6.1.1</ecNumber>
    </recommendedName>
    <alternativeName>
        <fullName evidence="6">Pyrophosphate phospho-hydrolase</fullName>
    </alternativeName>
</protein>
<evidence type="ECO:0000256" key="4">
    <source>
        <dbReference type="ARBA" id="ARBA00022801"/>
    </source>
</evidence>
<dbReference type="Pfam" id="PF01368">
    <property type="entry name" value="DHH"/>
    <property type="match status" value="1"/>
</dbReference>
<evidence type="ECO:0000256" key="2">
    <source>
        <dbReference type="ARBA" id="ARBA00012146"/>
    </source>
</evidence>
<dbReference type="NCBIfam" id="NF003877">
    <property type="entry name" value="PRK05427.1"/>
    <property type="match status" value="1"/>
</dbReference>
<gene>
    <name evidence="9" type="ORF">IAD49_06120</name>
</gene>
<dbReference type="InterPro" id="IPR038222">
    <property type="entry name" value="DHHA2_dom_sf"/>
</dbReference>
<dbReference type="Pfam" id="PF02833">
    <property type="entry name" value="DHHA2"/>
    <property type="match status" value="1"/>
</dbReference>
<evidence type="ECO:0000313" key="9">
    <source>
        <dbReference type="EMBL" id="HIU23143.1"/>
    </source>
</evidence>
<evidence type="ECO:0000256" key="7">
    <source>
        <dbReference type="ARBA" id="ARBA00047820"/>
    </source>
</evidence>
<dbReference type="InterPro" id="IPR046342">
    <property type="entry name" value="CBS_dom_sf"/>
</dbReference>
<evidence type="ECO:0000256" key="5">
    <source>
        <dbReference type="ARBA" id="ARBA00023211"/>
    </source>
</evidence>
<dbReference type="InterPro" id="IPR000644">
    <property type="entry name" value="CBS_dom"/>
</dbReference>
<dbReference type="InterPro" id="IPR010766">
    <property type="entry name" value="DRTGG"/>
</dbReference>
<dbReference type="Gene3D" id="3.40.1390.20">
    <property type="entry name" value="HprK N-terminal domain-like"/>
    <property type="match status" value="1"/>
</dbReference>
<reference evidence="9" key="1">
    <citation type="submission" date="2020-10" db="EMBL/GenBank/DDBJ databases">
        <authorList>
            <person name="Gilroy R."/>
        </authorList>
    </citation>
    <scope>NUCLEOTIDE SEQUENCE</scope>
    <source>
        <strain evidence="9">CHK197-8231</strain>
    </source>
</reference>
<dbReference type="InterPro" id="IPR004097">
    <property type="entry name" value="DHHA2"/>
</dbReference>
<evidence type="ECO:0000259" key="8">
    <source>
        <dbReference type="SMART" id="SM01131"/>
    </source>
</evidence>
<dbReference type="PANTHER" id="PTHR12112:SF22">
    <property type="entry name" value="MANGANESE-DEPENDENT INORGANIC PYROPHOSPHATASE-RELATED"/>
    <property type="match status" value="1"/>
</dbReference>
<dbReference type="EMBL" id="DVML01000034">
    <property type="protein sequence ID" value="HIU23143.1"/>
    <property type="molecule type" value="Genomic_DNA"/>
</dbReference>
<dbReference type="GO" id="GO:0005737">
    <property type="term" value="C:cytoplasm"/>
    <property type="evidence" value="ECO:0007669"/>
    <property type="project" value="InterPro"/>
</dbReference>
<feature type="domain" description="DHHA2" evidence="8">
    <location>
        <begin position="411"/>
        <end position="537"/>
    </location>
</feature>
<dbReference type="SUPFAM" id="SSF64182">
    <property type="entry name" value="DHH phosphoesterases"/>
    <property type="match status" value="1"/>
</dbReference>